<comment type="caution">
    <text evidence="2">The sequence shown here is derived from an EMBL/GenBank/DDBJ whole genome shotgun (WGS) entry which is preliminary data.</text>
</comment>
<dbReference type="EMBL" id="BAAAOG010000002">
    <property type="protein sequence ID" value="GAA1953219.1"/>
    <property type="molecule type" value="Genomic_DNA"/>
</dbReference>
<dbReference type="PANTHER" id="PTHR46825:SF9">
    <property type="entry name" value="BETA-LACTAMASE-RELATED DOMAIN-CONTAINING PROTEIN"/>
    <property type="match status" value="1"/>
</dbReference>
<dbReference type="InterPro" id="IPR049511">
    <property type="entry name" value="PGH-like_rpt"/>
</dbReference>
<accession>A0ABN2QIV4</accession>
<evidence type="ECO:0000313" key="2">
    <source>
        <dbReference type="EMBL" id="GAA1953219.1"/>
    </source>
</evidence>
<evidence type="ECO:0000259" key="1">
    <source>
        <dbReference type="Pfam" id="PF00144"/>
    </source>
</evidence>
<dbReference type="SUPFAM" id="SSF56601">
    <property type="entry name" value="beta-lactamase/transpeptidase-like"/>
    <property type="match status" value="1"/>
</dbReference>
<feature type="domain" description="Beta-lactamase-related" evidence="1">
    <location>
        <begin position="278"/>
        <end position="561"/>
    </location>
</feature>
<dbReference type="InterPro" id="IPR050491">
    <property type="entry name" value="AmpC-like"/>
</dbReference>
<sequence length="661" mass="71481">MDFVAYHDRTSADHQAHFDDLFPQGYRITSLSVYGRRGDERYAAVWVRRGGPDWSAVHGVDFAGYQAAFDNAVAAGFKPVLLTATGPADDPVFAGTFEQRSGSVPLTRHGLVRGDVSDAATIDHWLDQARRNRWLPTSIAVYGEAPDLRYAGIWVDDSNGTCWTLDGLGDTAGEYQARFDALVPVGAFPHQVAVSPDGRYTSIFRDDRVDDWFARHELSSAGYQQVFDQFVPQGYWPLSVQGGGAGASTRFAVVFGKSDARLPLTWRAPTGPVANAALDDIMQQAMARHRIRGAGIALVQAGRLVYARGYTLAEPHYPAVQPSTRFRQASVSKTIVALAVHRLIQDGQLTFGTRVQDVLALTQPDGSAVPSMFHDVTVQHLLEHTSGLPTNPYGIEPQVALAFDLAGRPTQLPVDGRKTDRFLVTQPASPPPTTPSYSNWGYFLLGHVVMKVTGKTTLPAALSGLLTRPLSITGLRIARTRVEGQTPGEARYHPTLFGIGASIVDQDRRWRATGYGGFWGLERNDGGGGLSASVVAVARLLAMLDIRTNNPVLQPATIANLFTMAMNGGGHGFDTALVIDAAAGSYYGMKGGSLPESSQNCVRYMTGDLSMVLCWNRHDIGEGAGGDGWWYPDFPLLLNAARSLAWAGDDLFPTFGMPSLA</sequence>
<dbReference type="InterPro" id="IPR012338">
    <property type="entry name" value="Beta-lactam/transpept-like"/>
</dbReference>
<dbReference type="Gene3D" id="3.40.710.10">
    <property type="entry name" value="DD-peptidase/beta-lactamase superfamily"/>
    <property type="match status" value="1"/>
</dbReference>
<keyword evidence="3" id="KW-1185">Reference proteome</keyword>
<dbReference type="PANTHER" id="PTHR46825">
    <property type="entry name" value="D-ALANYL-D-ALANINE-CARBOXYPEPTIDASE/ENDOPEPTIDASE AMPH"/>
    <property type="match status" value="1"/>
</dbReference>
<protein>
    <recommendedName>
        <fullName evidence="1">Beta-lactamase-related domain-containing protein</fullName>
    </recommendedName>
</protein>
<dbReference type="RefSeq" id="WP_344092723.1">
    <property type="nucleotide sequence ID" value="NZ_BAAAOG010000002.1"/>
</dbReference>
<name>A0ABN2QIV4_9MICO</name>
<dbReference type="Pfam" id="PF17660">
    <property type="entry name" value="BTRD1"/>
    <property type="match status" value="4"/>
</dbReference>
<reference evidence="2 3" key="1">
    <citation type="journal article" date="2019" name="Int. J. Syst. Evol. Microbiol.">
        <title>The Global Catalogue of Microorganisms (GCM) 10K type strain sequencing project: providing services to taxonomists for standard genome sequencing and annotation.</title>
        <authorList>
            <consortium name="The Broad Institute Genomics Platform"/>
            <consortium name="The Broad Institute Genome Sequencing Center for Infectious Disease"/>
            <person name="Wu L."/>
            <person name="Ma J."/>
        </authorList>
    </citation>
    <scope>NUCLEOTIDE SEQUENCE [LARGE SCALE GENOMIC DNA]</scope>
    <source>
        <strain evidence="2 3">JCM 14901</strain>
    </source>
</reference>
<dbReference type="Pfam" id="PF00144">
    <property type="entry name" value="Beta-lactamase"/>
    <property type="match status" value="1"/>
</dbReference>
<organism evidence="2 3">
    <name type="scientific">Microbacterium deminutum</name>
    <dbReference type="NCBI Taxonomy" id="344164"/>
    <lineage>
        <taxon>Bacteria</taxon>
        <taxon>Bacillati</taxon>
        <taxon>Actinomycetota</taxon>
        <taxon>Actinomycetes</taxon>
        <taxon>Micrococcales</taxon>
        <taxon>Microbacteriaceae</taxon>
        <taxon>Microbacterium</taxon>
    </lineage>
</organism>
<gene>
    <name evidence="2" type="ORF">GCM10009776_13840</name>
</gene>
<proteinExistence type="predicted"/>
<dbReference type="InterPro" id="IPR001466">
    <property type="entry name" value="Beta-lactam-related"/>
</dbReference>
<evidence type="ECO:0000313" key="3">
    <source>
        <dbReference type="Proteomes" id="UP001499933"/>
    </source>
</evidence>
<dbReference type="Proteomes" id="UP001499933">
    <property type="component" value="Unassembled WGS sequence"/>
</dbReference>